<sequence>MLYKHIHKIHHKYSAPFGLAAEYAHPAEVMILGTGTIAGPLLYCYFTRDLHIVTVYLWITLRLFQAVDAHSGYDFPWSLQHLVPFWSGAEHHDFHHMAFVNNFSTSFRWWDRVLGTDDKYLAYRARFEAAKFEAKAKGISFAEIERKMVAEAEAEGIRAEAEVERRGEGKKVR</sequence>
<dbReference type="SUPFAM" id="SSF46609">
    <property type="entry name" value="Fe,Mn superoxide dismutase (SOD), N-terminal domain"/>
    <property type="match status" value="1"/>
</dbReference>
<dbReference type="GO" id="GO:0005506">
    <property type="term" value="F:iron ion binding"/>
    <property type="evidence" value="ECO:0007669"/>
    <property type="project" value="InterPro"/>
</dbReference>
<evidence type="ECO:0000313" key="7">
    <source>
        <dbReference type="Proteomes" id="UP000298327"/>
    </source>
</evidence>
<dbReference type="InterPro" id="IPR036324">
    <property type="entry name" value="Mn/Fe_SOD_N_sf"/>
</dbReference>
<comment type="caution">
    <text evidence="6">The sequence shown here is derived from an EMBL/GenBank/DDBJ whole genome shotgun (WGS) entry which is preliminary data.</text>
</comment>
<keyword evidence="2" id="KW-0812">Transmembrane</keyword>
<evidence type="ECO:0000256" key="1">
    <source>
        <dbReference type="ARBA" id="ARBA00004370"/>
    </source>
</evidence>
<dbReference type="InterPro" id="IPR050307">
    <property type="entry name" value="Sterol_Desaturase_Related"/>
</dbReference>
<name>A0A4Y9Y960_9AGAM</name>
<dbReference type="EMBL" id="SEOQ01000674">
    <property type="protein sequence ID" value="TFY58560.1"/>
    <property type="molecule type" value="Genomic_DNA"/>
</dbReference>
<proteinExistence type="predicted"/>
<dbReference type="OrthoDB" id="1658724at2759"/>
<accession>A0A4Y9Y960</accession>
<gene>
    <name evidence="6" type="ORF">EVG20_g8104</name>
</gene>
<reference evidence="6 7" key="1">
    <citation type="submission" date="2019-02" db="EMBL/GenBank/DDBJ databases">
        <title>Genome sequencing of the rare red list fungi Dentipellis fragilis.</title>
        <authorList>
            <person name="Buettner E."/>
            <person name="Kellner H."/>
        </authorList>
    </citation>
    <scope>NUCLEOTIDE SEQUENCE [LARGE SCALE GENOMIC DNA]</scope>
    <source>
        <strain evidence="6 7">DSM 105465</strain>
    </source>
</reference>
<dbReference type="GO" id="GO:0016491">
    <property type="term" value="F:oxidoreductase activity"/>
    <property type="evidence" value="ECO:0007669"/>
    <property type="project" value="InterPro"/>
</dbReference>
<comment type="subcellular location">
    <subcellularLocation>
        <location evidence="1">Membrane</location>
    </subcellularLocation>
</comment>
<evidence type="ECO:0000259" key="5">
    <source>
        <dbReference type="Pfam" id="PF04116"/>
    </source>
</evidence>
<feature type="domain" description="Fatty acid hydroxylase" evidence="5">
    <location>
        <begin position="2"/>
        <end position="116"/>
    </location>
</feature>
<dbReference type="GO" id="GO:0008610">
    <property type="term" value="P:lipid biosynthetic process"/>
    <property type="evidence" value="ECO:0007669"/>
    <property type="project" value="InterPro"/>
</dbReference>
<dbReference type="Proteomes" id="UP000298327">
    <property type="component" value="Unassembled WGS sequence"/>
</dbReference>
<protein>
    <recommendedName>
        <fullName evidence="5">Fatty acid hydroxylase domain-containing protein</fullName>
    </recommendedName>
</protein>
<dbReference type="InterPro" id="IPR006694">
    <property type="entry name" value="Fatty_acid_hydroxylase"/>
</dbReference>
<organism evidence="6 7">
    <name type="scientific">Dentipellis fragilis</name>
    <dbReference type="NCBI Taxonomy" id="205917"/>
    <lineage>
        <taxon>Eukaryota</taxon>
        <taxon>Fungi</taxon>
        <taxon>Dikarya</taxon>
        <taxon>Basidiomycota</taxon>
        <taxon>Agaricomycotina</taxon>
        <taxon>Agaricomycetes</taxon>
        <taxon>Russulales</taxon>
        <taxon>Hericiaceae</taxon>
        <taxon>Dentipellis</taxon>
    </lineage>
</organism>
<evidence type="ECO:0000256" key="4">
    <source>
        <dbReference type="ARBA" id="ARBA00023136"/>
    </source>
</evidence>
<dbReference type="PANTHER" id="PTHR11863">
    <property type="entry name" value="STEROL DESATURASE"/>
    <property type="match status" value="1"/>
</dbReference>
<dbReference type="STRING" id="205917.A0A4Y9Y960"/>
<dbReference type="GO" id="GO:0016020">
    <property type="term" value="C:membrane"/>
    <property type="evidence" value="ECO:0007669"/>
    <property type="project" value="UniProtKB-SubCell"/>
</dbReference>
<dbReference type="Pfam" id="PF04116">
    <property type="entry name" value="FA_hydroxylase"/>
    <property type="match status" value="1"/>
</dbReference>
<keyword evidence="4" id="KW-0472">Membrane</keyword>
<evidence type="ECO:0000313" key="6">
    <source>
        <dbReference type="EMBL" id="TFY58560.1"/>
    </source>
</evidence>
<dbReference type="AlphaFoldDB" id="A0A4Y9Y960"/>
<evidence type="ECO:0000256" key="2">
    <source>
        <dbReference type="ARBA" id="ARBA00022692"/>
    </source>
</evidence>
<keyword evidence="3" id="KW-1133">Transmembrane helix</keyword>
<evidence type="ECO:0000256" key="3">
    <source>
        <dbReference type="ARBA" id="ARBA00022989"/>
    </source>
</evidence>
<keyword evidence="7" id="KW-1185">Reference proteome</keyword>